<dbReference type="Proteomes" id="UP000607559">
    <property type="component" value="Unassembled WGS sequence"/>
</dbReference>
<feature type="transmembrane region" description="Helical" evidence="1">
    <location>
        <begin position="231"/>
        <end position="250"/>
    </location>
</feature>
<feature type="transmembrane region" description="Helical" evidence="1">
    <location>
        <begin position="195"/>
        <end position="219"/>
    </location>
</feature>
<keyword evidence="1" id="KW-0812">Transmembrane</keyword>
<proteinExistence type="predicted"/>
<feature type="transmembrane region" description="Helical" evidence="1">
    <location>
        <begin position="307"/>
        <end position="327"/>
    </location>
</feature>
<gene>
    <name evidence="2" type="ORF">GCM10011511_56980</name>
</gene>
<name>A0A8J2UJ73_9BACT</name>
<organism evidence="2 3">
    <name type="scientific">Puia dinghuensis</name>
    <dbReference type="NCBI Taxonomy" id="1792502"/>
    <lineage>
        <taxon>Bacteria</taxon>
        <taxon>Pseudomonadati</taxon>
        <taxon>Bacteroidota</taxon>
        <taxon>Chitinophagia</taxon>
        <taxon>Chitinophagales</taxon>
        <taxon>Chitinophagaceae</taxon>
        <taxon>Puia</taxon>
    </lineage>
</organism>
<dbReference type="AlphaFoldDB" id="A0A8J2UJ73"/>
<evidence type="ECO:0000313" key="3">
    <source>
        <dbReference type="Proteomes" id="UP000607559"/>
    </source>
</evidence>
<feature type="transmembrane region" description="Helical" evidence="1">
    <location>
        <begin position="367"/>
        <end position="390"/>
    </location>
</feature>
<accession>A0A8J2UJ73</accession>
<keyword evidence="3" id="KW-1185">Reference proteome</keyword>
<comment type="caution">
    <text evidence="2">The sequence shown here is derived from an EMBL/GenBank/DDBJ whole genome shotgun (WGS) entry which is preliminary data.</text>
</comment>
<dbReference type="RefSeq" id="WP_188938177.1">
    <property type="nucleotide sequence ID" value="NZ_BMJC01000009.1"/>
</dbReference>
<feature type="transmembrane region" description="Helical" evidence="1">
    <location>
        <begin position="112"/>
        <end position="131"/>
    </location>
</feature>
<protein>
    <submittedName>
        <fullName evidence="2">Uncharacterized protein</fullName>
    </submittedName>
</protein>
<keyword evidence="1" id="KW-0472">Membrane</keyword>
<reference evidence="2" key="2">
    <citation type="submission" date="2020-09" db="EMBL/GenBank/DDBJ databases">
        <authorList>
            <person name="Sun Q."/>
            <person name="Zhou Y."/>
        </authorList>
    </citation>
    <scope>NUCLEOTIDE SEQUENCE</scope>
    <source>
        <strain evidence="2">CGMCC 1.15448</strain>
    </source>
</reference>
<evidence type="ECO:0000313" key="2">
    <source>
        <dbReference type="EMBL" id="GGB25642.1"/>
    </source>
</evidence>
<dbReference type="EMBL" id="BMJC01000009">
    <property type="protein sequence ID" value="GGB25642.1"/>
    <property type="molecule type" value="Genomic_DNA"/>
</dbReference>
<feature type="transmembrane region" description="Helical" evidence="1">
    <location>
        <begin position="35"/>
        <end position="55"/>
    </location>
</feature>
<keyword evidence="1" id="KW-1133">Transmembrane helix</keyword>
<feature type="transmembrane region" description="Helical" evidence="1">
    <location>
        <begin position="6"/>
        <end position="23"/>
    </location>
</feature>
<reference evidence="2" key="1">
    <citation type="journal article" date="2014" name="Int. J. Syst. Evol. Microbiol.">
        <title>Complete genome sequence of Corynebacterium casei LMG S-19264T (=DSM 44701T), isolated from a smear-ripened cheese.</title>
        <authorList>
            <consortium name="US DOE Joint Genome Institute (JGI-PGF)"/>
            <person name="Walter F."/>
            <person name="Albersmeier A."/>
            <person name="Kalinowski J."/>
            <person name="Ruckert C."/>
        </authorList>
    </citation>
    <scope>NUCLEOTIDE SEQUENCE</scope>
    <source>
        <strain evidence="2">CGMCC 1.15448</strain>
    </source>
</reference>
<feature type="transmembrane region" description="Helical" evidence="1">
    <location>
        <begin position="166"/>
        <end position="183"/>
    </location>
</feature>
<sequence length="436" mass="49673">MHLFLLIFYYIGCACAIAKMRFIRKSGIRPAILQALFAFHVAVGWLHNVIAWRYYPEHGDVWNNFRVSFLYRHRLTSEFNLWLSDNDTWTHISHNGMVYIQMLLNCFSFDHLDINTLLFAFPVFLGNIALFRVLRHCLPGDPLTAICVFLLPSVLFWTSVVHREAVLYMLLGFLVYNFQWLLAHGFDWRRAGYCLLCFLLIAYFRSAFAFTLLPALYAWILADKPRIRRKLLLAGVITGGLLTLFICPVLDIPGAIARQQQEFLGLEGHSRLPLPTLDGTWSSLLHILPAAIRNGWFEPLPGSGGQLIYWAFSLELLLIWAIVLLAIGRTLLRPKNPAPSLHALLPGAPRSPHTPPPGAPLSPREPLFNAFGVFSLLFALIGMLLIGILVPFAGAIVRYRSLYLLFLLAPFLHSLRTLPPFKTTNTWFSKNLFYRL</sequence>
<evidence type="ECO:0000256" key="1">
    <source>
        <dbReference type="SAM" id="Phobius"/>
    </source>
</evidence>